<keyword evidence="8" id="KW-1185">Reference proteome</keyword>
<reference evidence="7 8" key="1">
    <citation type="journal article" date="2018" name="Mol. Biol. Evol.">
        <title>Analysis of the draft genome of the red seaweed Gracilariopsis chorda provides insights into genome size evolution in Rhodophyta.</title>
        <authorList>
            <person name="Lee J."/>
            <person name="Yang E.C."/>
            <person name="Graf L."/>
            <person name="Yang J.H."/>
            <person name="Qiu H."/>
            <person name="Zel Zion U."/>
            <person name="Chan C.X."/>
            <person name="Stephens T.G."/>
            <person name="Weber A.P.M."/>
            <person name="Boo G.H."/>
            <person name="Boo S.M."/>
            <person name="Kim K.M."/>
            <person name="Shin Y."/>
            <person name="Jung M."/>
            <person name="Lee S.J."/>
            <person name="Yim H.S."/>
            <person name="Lee J.H."/>
            <person name="Bhattacharya D."/>
            <person name="Yoon H.S."/>
        </authorList>
    </citation>
    <scope>NUCLEOTIDE SEQUENCE [LARGE SCALE GENOMIC DNA]</scope>
    <source>
        <strain evidence="7 8">SKKU-2015</strain>
        <tissue evidence="7">Whole body</tissue>
    </source>
</reference>
<evidence type="ECO:0000256" key="2">
    <source>
        <dbReference type="ARBA" id="ARBA00013194"/>
    </source>
</evidence>
<name>A0A2V3IWM7_9FLOR</name>
<comment type="catalytic activity">
    <reaction evidence="1 5">
        <text>[protein]-peptidylproline (omega=180) = [protein]-peptidylproline (omega=0)</text>
        <dbReference type="Rhea" id="RHEA:16237"/>
        <dbReference type="Rhea" id="RHEA-COMP:10747"/>
        <dbReference type="Rhea" id="RHEA-COMP:10748"/>
        <dbReference type="ChEBI" id="CHEBI:83833"/>
        <dbReference type="ChEBI" id="CHEBI:83834"/>
        <dbReference type="EC" id="5.2.1.8"/>
    </reaction>
</comment>
<dbReference type="OrthoDB" id="77911at2759"/>
<dbReference type="Proteomes" id="UP000247409">
    <property type="component" value="Unassembled WGS sequence"/>
</dbReference>
<sequence length="220" mass="23940">MSHSATAFSFSVTARSKSRYVRRSQISNRPLMNVAPSTDSCQSTSRRALLALIASCAALQIRRPAESVPIYDAMKTKRYVDLGRPPPDRKPPTFIDGQPVFPIDTLQAQDLTVGKGDAVKKGTLVVARWVTVLDNGSTLDDSNEAHPAVFRPGAHQVPPGVEDAVIGMRVGGVRRVYGTAERILTNVTLGYDIGERSLVPNASNVYIDLYVDQVDPYGTR</sequence>
<keyword evidence="4 5" id="KW-0413">Isomerase</keyword>
<gene>
    <name evidence="7" type="ORF">BWQ96_03670</name>
</gene>
<evidence type="ECO:0000256" key="4">
    <source>
        <dbReference type="ARBA" id="ARBA00023235"/>
    </source>
</evidence>
<evidence type="ECO:0000256" key="5">
    <source>
        <dbReference type="PROSITE-ProRule" id="PRU00277"/>
    </source>
</evidence>
<dbReference type="STRING" id="448386.A0A2V3IWM7"/>
<accession>A0A2V3IWM7</accession>
<comment type="caution">
    <text evidence="7">The sequence shown here is derived from an EMBL/GenBank/DDBJ whole genome shotgun (WGS) entry which is preliminary data.</text>
</comment>
<dbReference type="PANTHER" id="PTHR43811:SF19">
    <property type="entry name" value="39 KDA FK506-BINDING NUCLEAR PROTEIN"/>
    <property type="match status" value="1"/>
</dbReference>
<proteinExistence type="predicted"/>
<evidence type="ECO:0000313" key="8">
    <source>
        <dbReference type="Proteomes" id="UP000247409"/>
    </source>
</evidence>
<dbReference type="Gene3D" id="3.10.50.40">
    <property type="match status" value="1"/>
</dbReference>
<evidence type="ECO:0000256" key="3">
    <source>
        <dbReference type="ARBA" id="ARBA00023110"/>
    </source>
</evidence>
<dbReference type="InterPro" id="IPR001179">
    <property type="entry name" value="PPIase_FKBP_dom"/>
</dbReference>
<dbReference type="PANTHER" id="PTHR43811">
    <property type="entry name" value="FKBP-TYPE PEPTIDYL-PROLYL CIS-TRANS ISOMERASE FKPA"/>
    <property type="match status" value="1"/>
</dbReference>
<organism evidence="7 8">
    <name type="scientific">Gracilariopsis chorda</name>
    <dbReference type="NCBI Taxonomy" id="448386"/>
    <lineage>
        <taxon>Eukaryota</taxon>
        <taxon>Rhodophyta</taxon>
        <taxon>Florideophyceae</taxon>
        <taxon>Rhodymeniophycidae</taxon>
        <taxon>Gracilariales</taxon>
        <taxon>Gracilariaceae</taxon>
        <taxon>Gracilariopsis</taxon>
    </lineage>
</organism>
<dbReference type="Pfam" id="PF00254">
    <property type="entry name" value="FKBP_C"/>
    <property type="match status" value="1"/>
</dbReference>
<dbReference type="AlphaFoldDB" id="A0A2V3IWM7"/>
<feature type="domain" description="PPIase FKBP-type" evidence="6">
    <location>
        <begin position="122"/>
        <end position="215"/>
    </location>
</feature>
<keyword evidence="3 5" id="KW-0697">Rotamase</keyword>
<dbReference type="EC" id="5.2.1.8" evidence="2 5"/>
<dbReference type="PROSITE" id="PS50059">
    <property type="entry name" value="FKBP_PPIASE"/>
    <property type="match status" value="1"/>
</dbReference>
<dbReference type="SUPFAM" id="SSF54534">
    <property type="entry name" value="FKBP-like"/>
    <property type="match status" value="1"/>
</dbReference>
<evidence type="ECO:0000259" key="6">
    <source>
        <dbReference type="PROSITE" id="PS50059"/>
    </source>
</evidence>
<evidence type="ECO:0000313" key="7">
    <source>
        <dbReference type="EMBL" id="PXF46542.1"/>
    </source>
</evidence>
<protein>
    <recommendedName>
        <fullName evidence="2 5">peptidylprolyl isomerase</fullName>
        <ecNumber evidence="2 5">5.2.1.8</ecNumber>
    </recommendedName>
</protein>
<dbReference type="EMBL" id="NBIV01000036">
    <property type="protein sequence ID" value="PXF46542.1"/>
    <property type="molecule type" value="Genomic_DNA"/>
</dbReference>
<dbReference type="InterPro" id="IPR046357">
    <property type="entry name" value="PPIase_dom_sf"/>
</dbReference>
<dbReference type="GO" id="GO:0003755">
    <property type="term" value="F:peptidyl-prolyl cis-trans isomerase activity"/>
    <property type="evidence" value="ECO:0007669"/>
    <property type="project" value="UniProtKB-KW"/>
</dbReference>
<evidence type="ECO:0000256" key="1">
    <source>
        <dbReference type="ARBA" id="ARBA00000971"/>
    </source>
</evidence>